<dbReference type="Proteomes" id="UP000017881">
    <property type="component" value="Chromosome"/>
</dbReference>
<dbReference type="HOGENOM" id="CLU_2883653_0_0_6"/>
<protein>
    <submittedName>
        <fullName evidence="1">Uncharacterized protein</fullName>
    </submittedName>
</protein>
<dbReference type="EMBL" id="CP005963">
    <property type="protein sequence ID" value="AGM41048.1"/>
    <property type="molecule type" value="Genomic_DNA"/>
</dbReference>
<name>R4VNA2_9GAMM</name>
<proteinExistence type="predicted"/>
<dbReference type="AlphaFoldDB" id="R4VNA2"/>
<accession>R4VNA2</accession>
<sequence length="63" mass="6850">MKKALLRIDQRDALPLELKAVRDDAGAQDTVLCRERGDMGEAGGAEVFVCGGHNYPLLRHNAS</sequence>
<evidence type="ECO:0000313" key="2">
    <source>
        <dbReference type="Proteomes" id="UP000017881"/>
    </source>
</evidence>
<evidence type="ECO:0000313" key="1">
    <source>
        <dbReference type="EMBL" id="AGM41048.1"/>
    </source>
</evidence>
<organism evidence="1 2">
    <name type="scientific">Spiribacter salinus M19-40</name>
    <dbReference type="NCBI Taxonomy" id="1260251"/>
    <lineage>
        <taxon>Bacteria</taxon>
        <taxon>Pseudomonadati</taxon>
        <taxon>Pseudomonadota</taxon>
        <taxon>Gammaproteobacteria</taxon>
        <taxon>Chromatiales</taxon>
        <taxon>Ectothiorhodospiraceae</taxon>
        <taxon>Spiribacter</taxon>
    </lineage>
</organism>
<reference evidence="1 2" key="1">
    <citation type="journal article" date="2013" name="Genome Announc.">
        <title>Draft Genome of Spiribacter salinus M19-40, an Abundant Gammaproteobacterium in Aquatic Hypersaline Environments.</title>
        <authorList>
            <person name="Leon M.J."/>
            <person name="Ghai R."/>
            <person name="Fernandez A.B."/>
            <person name="Sanchez-Porro C."/>
            <person name="Rodriguez-Valera F."/>
            <person name="Ventosa A."/>
        </authorList>
    </citation>
    <scope>NUCLEOTIDE SEQUENCE [LARGE SCALE GENOMIC DNA]</scope>
    <source>
        <strain evidence="1">M19-40</strain>
    </source>
</reference>
<gene>
    <name evidence="1" type="ORF">SPISAL_04770</name>
</gene>
<keyword evidence="2" id="KW-1185">Reference proteome</keyword>
<dbReference type="KEGG" id="ssal:SPISAL_04770"/>